<comment type="caution">
    <text evidence="5">The sequence shown here is derived from an EMBL/GenBank/DDBJ whole genome shotgun (WGS) entry which is preliminary data.</text>
</comment>
<reference evidence="5 6" key="1">
    <citation type="submission" date="2016-02" db="EMBL/GenBank/DDBJ databases">
        <title>Genome sequence of Clostridium thermobutyricum DSM 4928.</title>
        <authorList>
            <person name="Poehlein A."/>
            <person name="Daniel R."/>
        </authorList>
    </citation>
    <scope>NUCLEOTIDE SEQUENCE [LARGE SCALE GENOMIC DNA]</scope>
    <source>
        <strain evidence="5 6">DSM 4928</strain>
    </source>
</reference>
<dbReference type="OrthoDB" id="163333at2"/>
<dbReference type="Gene3D" id="1.10.10.10">
    <property type="entry name" value="Winged helix-like DNA-binding domain superfamily/Winged helix DNA-binding domain"/>
    <property type="match status" value="1"/>
</dbReference>
<name>A0A1V4ST57_9CLOT</name>
<keyword evidence="2" id="KW-0238">DNA-binding</keyword>
<gene>
    <name evidence="5" type="primary">ytrA_3</name>
    <name evidence="5" type="ORF">CLTHE_22810</name>
</gene>
<feature type="domain" description="HTH gntR-type" evidence="4">
    <location>
        <begin position="8"/>
        <end position="76"/>
    </location>
</feature>
<dbReference type="SUPFAM" id="SSF46785">
    <property type="entry name" value="Winged helix' DNA-binding domain"/>
    <property type="match status" value="1"/>
</dbReference>
<dbReference type="PROSITE" id="PS50949">
    <property type="entry name" value="HTH_GNTR"/>
    <property type="match status" value="1"/>
</dbReference>
<evidence type="ECO:0000256" key="2">
    <source>
        <dbReference type="ARBA" id="ARBA00023125"/>
    </source>
</evidence>
<proteinExistence type="predicted"/>
<protein>
    <submittedName>
        <fullName evidence="5">HTH-type transcriptional repressor YtrA</fullName>
    </submittedName>
</protein>
<evidence type="ECO:0000313" key="6">
    <source>
        <dbReference type="Proteomes" id="UP000191448"/>
    </source>
</evidence>
<evidence type="ECO:0000256" key="3">
    <source>
        <dbReference type="ARBA" id="ARBA00023163"/>
    </source>
</evidence>
<dbReference type="CDD" id="cd07377">
    <property type="entry name" value="WHTH_GntR"/>
    <property type="match status" value="1"/>
</dbReference>
<evidence type="ECO:0000256" key="1">
    <source>
        <dbReference type="ARBA" id="ARBA00023015"/>
    </source>
</evidence>
<dbReference type="InterPro" id="IPR036390">
    <property type="entry name" value="WH_DNA-bd_sf"/>
</dbReference>
<evidence type="ECO:0000259" key="4">
    <source>
        <dbReference type="PROSITE" id="PS50949"/>
    </source>
</evidence>
<dbReference type="EMBL" id="LTAY01000059">
    <property type="protein sequence ID" value="OPX47042.1"/>
    <property type="molecule type" value="Genomic_DNA"/>
</dbReference>
<sequence length="120" mass="14036">MINFNTNEPIYVQIKRYLEKKIISGEYVSEYKLLSVREFASELKVNPNTIQRVYTELEGDGLIYTKRGIGKFVTEDKGIINNLRVNISKEIIKKFIKDTKELGFTKEEIIEACNTFYEEV</sequence>
<dbReference type="GO" id="GO:0003677">
    <property type="term" value="F:DNA binding"/>
    <property type="evidence" value="ECO:0007669"/>
    <property type="project" value="UniProtKB-KW"/>
</dbReference>
<dbReference type="InterPro" id="IPR036388">
    <property type="entry name" value="WH-like_DNA-bd_sf"/>
</dbReference>
<dbReference type="PANTHER" id="PTHR38445">
    <property type="entry name" value="HTH-TYPE TRANSCRIPTIONAL REPRESSOR YTRA"/>
    <property type="match status" value="1"/>
</dbReference>
<dbReference type="Proteomes" id="UP000191448">
    <property type="component" value="Unassembled WGS sequence"/>
</dbReference>
<dbReference type="Pfam" id="PF00392">
    <property type="entry name" value="GntR"/>
    <property type="match status" value="1"/>
</dbReference>
<dbReference type="AlphaFoldDB" id="A0A1V4ST57"/>
<dbReference type="SMART" id="SM00345">
    <property type="entry name" value="HTH_GNTR"/>
    <property type="match status" value="1"/>
</dbReference>
<organism evidence="5 6">
    <name type="scientific">Clostridium thermobutyricum DSM 4928</name>
    <dbReference type="NCBI Taxonomy" id="1121339"/>
    <lineage>
        <taxon>Bacteria</taxon>
        <taxon>Bacillati</taxon>
        <taxon>Bacillota</taxon>
        <taxon>Clostridia</taxon>
        <taxon>Eubacteriales</taxon>
        <taxon>Clostridiaceae</taxon>
        <taxon>Clostridium</taxon>
    </lineage>
</organism>
<accession>A0A1V4ST57</accession>
<dbReference type="RefSeq" id="WP_080023535.1">
    <property type="nucleotide sequence ID" value="NZ_LTAY01000059.1"/>
</dbReference>
<keyword evidence="3" id="KW-0804">Transcription</keyword>
<dbReference type="PANTHER" id="PTHR38445:SF6">
    <property type="entry name" value="GNTR-FAMILY TRANSCRIPTIONAL REGULATOR"/>
    <property type="match status" value="1"/>
</dbReference>
<dbReference type="GO" id="GO:0003700">
    <property type="term" value="F:DNA-binding transcription factor activity"/>
    <property type="evidence" value="ECO:0007669"/>
    <property type="project" value="InterPro"/>
</dbReference>
<keyword evidence="1" id="KW-0805">Transcription regulation</keyword>
<evidence type="ECO:0000313" key="5">
    <source>
        <dbReference type="EMBL" id="OPX47042.1"/>
    </source>
</evidence>
<dbReference type="InterPro" id="IPR000524">
    <property type="entry name" value="Tscrpt_reg_HTH_GntR"/>
</dbReference>